<feature type="signal peptide" evidence="1">
    <location>
        <begin position="1"/>
        <end position="26"/>
    </location>
</feature>
<evidence type="ECO:0000256" key="1">
    <source>
        <dbReference type="SAM" id="SignalP"/>
    </source>
</evidence>
<reference evidence="3 4" key="1">
    <citation type="submission" date="2018-03" db="EMBL/GenBank/DDBJ databases">
        <title>Genomic Encyclopedia of Type Strains, Phase III (KMG-III): the genomes of soil and plant-associated and newly described type strains.</title>
        <authorList>
            <person name="Whitman W."/>
        </authorList>
    </citation>
    <scope>NUCLEOTIDE SEQUENCE [LARGE SCALE GENOMIC DNA]</scope>
    <source>
        <strain evidence="3 4">CGMCC 1.9313</strain>
    </source>
</reference>
<feature type="chain" id="PRO_5015523884" evidence="1">
    <location>
        <begin position="27"/>
        <end position="191"/>
    </location>
</feature>
<dbReference type="OrthoDB" id="6334863at2"/>
<dbReference type="AlphaFoldDB" id="A0A2T0UB35"/>
<proteinExistence type="predicted"/>
<dbReference type="Proteomes" id="UP000238034">
    <property type="component" value="Unassembled WGS sequence"/>
</dbReference>
<dbReference type="Pfam" id="PF14300">
    <property type="entry name" value="DMP19"/>
    <property type="match status" value="1"/>
</dbReference>
<keyword evidence="4" id="KW-1185">Reference proteome</keyword>
<accession>A0A2T0UB35</accession>
<dbReference type="InterPro" id="IPR025402">
    <property type="entry name" value="DMP19_C"/>
</dbReference>
<comment type="caution">
    <text evidence="3">The sequence shown here is derived from an EMBL/GenBank/DDBJ whole genome shotgun (WGS) entry which is preliminary data.</text>
</comment>
<evidence type="ECO:0000313" key="4">
    <source>
        <dbReference type="Proteomes" id="UP000238034"/>
    </source>
</evidence>
<name>A0A2T0UB35_9SPHI</name>
<dbReference type="EMBL" id="PVTH01000001">
    <property type="protein sequence ID" value="PRY55123.1"/>
    <property type="molecule type" value="Genomic_DNA"/>
</dbReference>
<evidence type="ECO:0000313" key="3">
    <source>
        <dbReference type="EMBL" id="PRY55123.1"/>
    </source>
</evidence>
<gene>
    <name evidence="3" type="ORF">B0I27_10188</name>
</gene>
<feature type="domain" description="DNA mimic protein DMP19 C-terminal" evidence="2">
    <location>
        <begin position="88"/>
        <end position="184"/>
    </location>
</feature>
<evidence type="ECO:0000259" key="2">
    <source>
        <dbReference type="Pfam" id="PF14300"/>
    </source>
</evidence>
<dbReference type="Gene3D" id="1.20.1420.60">
    <property type="match status" value="1"/>
</dbReference>
<protein>
    <submittedName>
        <fullName evidence="3">Uncharacterized protein DUF4375</fullName>
    </submittedName>
</protein>
<sequence length="191" mass="21624">MQVRANQFVYFIAVVLFVISAGSAFAQKMEAQLSSELIDYANREVQTSLSTNQIDEASDDQVLQLVKDNLLSKMKKNLSDESAVFSGFSSGRQVIYTIWQIEAEVNNGGFHQLFTSTAGKFIENAETAFKAIQASRFADLVREVNEEHRKGSANTDWKSFDNKFLSLYDQEDLQKLKIAYIRANKHEFADN</sequence>
<organism evidence="3 4">
    <name type="scientific">Arcticibacter pallidicorallinus</name>
    <dbReference type="NCBI Taxonomy" id="1259464"/>
    <lineage>
        <taxon>Bacteria</taxon>
        <taxon>Pseudomonadati</taxon>
        <taxon>Bacteroidota</taxon>
        <taxon>Sphingobacteriia</taxon>
        <taxon>Sphingobacteriales</taxon>
        <taxon>Sphingobacteriaceae</taxon>
        <taxon>Arcticibacter</taxon>
    </lineage>
</organism>
<keyword evidence="1" id="KW-0732">Signal</keyword>
<dbReference type="RefSeq" id="WP_106290297.1">
    <property type="nucleotide sequence ID" value="NZ_PVTH01000001.1"/>
</dbReference>